<dbReference type="PANTHER" id="PTHR47506:SF1">
    <property type="entry name" value="HTH-TYPE TRANSCRIPTIONAL REGULATOR YJDC"/>
    <property type="match status" value="1"/>
</dbReference>
<evidence type="ECO:0000256" key="3">
    <source>
        <dbReference type="ARBA" id="ARBA00023163"/>
    </source>
</evidence>
<dbReference type="SUPFAM" id="SSF48498">
    <property type="entry name" value="Tetracyclin repressor-like, C-terminal domain"/>
    <property type="match status" value="1"/>
</dbReference>
<dbReference type="Pfam" id="PF00440">
    <property type="entry name" value="TetR_N"/>
    <property type="match status" value="1"/>
</dbReference>
<feature type="DNA-binding region" description="H-T-H motif" evidence="4">
    <location>
        <begin position="30"/>
        <end position="49"/>
    </location>
</feature>
<dbReference type="InterPro" id="IPR023772">
    <property type="entry name" value="DNA-bd_HTH_TetR-type_CS"/>
</dbReference>
<evidence type="ECO:0000313" key="6">
    <source>
        <dbReference type="EMBL" id="KAA8715587.1"/>
    </source>
</evidence>
<accession>A0A5M9R5Q9</accession>
<dbReference type="PANTHER" id="PTHR47506">
    <property type="entry name" value="TRANSCRIPTIONAL REGULATORY PROTEIN"/>
    <property type="match status" value="1"/>
</dbReference>
<dbReference type="PROSITE" id="PS01081">
    <property type="entry name" value="HTH_TETR_1"/>
    <property type="match status" value="1"/>
</dbReference>
<dbReference type="Proteomes" id="UP000322181">
    <property type="component" value="Unassembled WGS sequence"/>
</dbReference>
<dbReference type="OrthoDB" id="270177at2"/>
<dbReference type="RefSeq" id="WP_067366860.1">
    <property type="nucleotide sequence ID" value="NZ_BAAAFS010000002.1"/>
</dbReference>
<keyword evidence="3" id="KW-0804">Transcription</keyword>
<keyword evidence="1" id="KW-0805">Transcription regulation</keyword>
<protein>
    <submittedName>
        <fullName evidence="6">TetR/AcrR family transcriptional regulator</fullName>
    </submittedName>
</protein>
<dbReference type="SUPFAM" id="SSF46689">
    <property type="entry name" value="Homeodomain-like"/>
    <property type="match status" value="1"/>
</dbReference>
<reference evidence="6 7" key="1">
    <citation type="submission" date="2019-09" db="EMBL/GenBank/DDBJ databases">
        <title>Draft genome sequence of various Type strains from the CCUG.</title>
        <authorList>
            <person name="Pineiro-Iglesias B."/>
            <person name="Tunovic T."/>
            <person name="Unosson C."/>
            <person name="Inganas E."/>
            <person name="Ohlen M."/>
            <person name="Cardew S."/>
            <person name="Jensie-Markopoulos S."/>
            <person name="Salva-Serra F."/>
            <person name="Jaen-Luchoro D."/>
            <person name="Karlsson R."/>
            <person name="Svensson-Stadler L."/>
            <person name="Chun J."/>
            <person name="Moore E."/>
        </authorList>
    </citation>
    <scope>NUCLEOTIDE SEQUENCE [LARGE SCALE GENOMIC DNA]</scope>
    <source>
        <strain evidence="6 7">CCUG 53682T</strain>
    </source>
</reference>
<comment type="caution">
    <text evidence="6">The sequence shown here is derived from an EMBL/GenBank/DDBJ whole genome shotgun (WGS) entry which is preliminary data.</text>
</comment>
<dbReference type="InterPro" id="IPR036271">
    <property type="entry name" value="Tet_transcr_reg_TetR-rel_C_sf"/>
</dbReference>
<feature type="domain" description="HTH tetR-type" evidence="5">
    <location>
        <begin position="7"/>
        <end position="67"/>
    </location>
</feature>
<dbReference type="AlphaFoldDB" id="A0A5M9R5Q9"/>
<gene>
    <name evidence="6" type="ORF">F4V73_11545</name>
</gene>
<dbReference type="InterPro" id="IPR001647">
    <property type="entry name" value="HTH_TetR"/>
</dbReference>
<dbReference type="InterPro" id="IPR009057">
    <property type="entry name" value="Homeodomain-like_sf"/>
</dbReference>
<dbReference type="Gene3D" id="1.10.10.60">
    <property type="entry name" value="Homeodomain-like"/>
    <property type="match status" value="1"/>
</dbReference>
<dbReference type="GO" id="GO:0003677">
    <property type="term" value="F:DNA binding"/>
    <property type="evidence" value="ECO:0007669"/>
    <property type="project" value="UniProtKB-UniRule"/>
</dbReference>
<sequence>MSGRPKEYDDEKVIESAMNVFWNNGYEASSTQMLCQETGLGRGSLYHAFGNKQGLYEKALRHYQDVGIIAQKDILNSQGTAKERLMKLLQWGIATDLDSGSSRGCLALHSVLERSPKDPEIQSINRHYLHRLESLINKVITRGIEAGEFQVTPNSSVASKAFLAGYYGLRIMGVTVGDPCFLNATAEGIIAKM</sequence>
<name>A0A5M9R5Q9_9GAMM</name>
<dbReference type="EMBL" id="VXKB01000002">
    <property type="protein sequence ID" value="KAA8715587.1"/>
    <property type="molecule type" value="Genomic_DNA"/>
</dbReference>
<evidence type="ECO:0000256" key="4">
    <source>
        <dbReference type="PROSITE-ProRule" id="PRU00335"/>
    </source>
</evidence>
<evidence type="ECO:0000256" key="2">
    <source>
        <dbReference type="ARBA" id="ARBA00023125"/>
    </source>
</evidence>
<evidence type="ECO:0000259" key="5">
    <source>
        <dbReference type="PROSITE" id="PS50977"/>
    </source>
</evidence>
<dbReference type="PROSITE" id="PS50977">
    <property type="entry name" value="HTH_TETR_2"/>
    <property type="match status" value="1"/>
</dbReference>
<evidence type="ECO:0000256" key="1">
    <source>
        <dbReference type="ARBA" id="ARBA00023015"/>
    </source>
</evidence>
<proteinExistence type="predicted"/>
<organism evidence="6 7">
    <name type="scientific">Morganella psychrotolerans</name>
    <dbReference type="NCBI Taxonomy" id="368603"/>
    <lineage>
        <taxon>Bacteria</taxon>
        <taxon>Pseudomonadati</taxon>
        <taxon>Pseudomonadota</taxon>
        <taxon>Gammaproteobacteria</taxon>
        <taxon>Enterobacterales</taxon>
        <taxon>Morganellaceae</taxon>
        <taxon>Morganella</taxon>
    </lineage>
</organism>
<dbReference type="Gene3D" id="1.10.357.10">
    <property type="entry name" value="Tetracycline Repressor, domain 2"/>
    <property type="match status" value="1"/>
</dbReference>
<evidence type="ECO:0000313" key="7">
    <source>
        <dbReference type="Proteomes" id="UP000322181"/>
    </source>
</evidence>
<keyword evidence="2 4" id="KW-0238">DNA-binding</keyword>
<dbReference type="PRINTS" id="PR00455">
    <property type="entry name" value="HTHTETR"/>
</dbReference>